<evidence type="ECO:0000313" key="2">
    <source>
        <dbReference type="Proteomes" id="UP000824469"/>
    </source>
</evidence>
<feature type="non-terminal residue" evidence="1">
    <location>
        <position position="254"/>
    </location>
</feature>
<organism evidence="1 2">
    <name type="scientific">Taxus chinensis</name>
    <name type="common">Chinese yew</name>
    <name type="synonym">Taxus wallichiana var. chinensis</name>
    <dbReference type="NCBI Taxonomy" id="29808"/>
    <lineage>
        <taxon>Eukaryota</taxon>
        <taxon>Viridiplantae</taxon>
        <taxon>Streptophyta</taxon>
        <taxon>Embryophyta</taxon>
        <taxon>Tracheophyta</taxon>
        <taxon>Spermatophyta</taxon>
        <taxon>Pinopsida</taxon>
        <taxon>Pinidae</taxon>
        <taxon>Conifers II</taxon>
        <taxon>Cupressales</taxon>
        <taxon>Taxaceae</taxon>
        <taxon>Taxus</taxon>
    </lineage>
</organism>
<gene>
    <name evidence="1" type="ORF">KI387_013025</name>
</gene>
<evidence type="ECO:0000313" key="1">
    <source>
        <dbReference type="EMBL" id="KAH9301442.1"/>
    </source>
</evidence>
<keyword evidence="2" id="KW-1185">Reference proteome</keyword>
<accession>A0AA38CK36</accession>
<sequence length="254" mass="28165">IGQIWRAVQQTNIVSCSINSSQIAYAGSNLKVKSKSCAGERSMAMNGDKRIRVQKSIWKPVVAQSHSPEGKESAETKTHIKSIQREYNSVANSKRWIVVNDNRKLSDSNVASISEVQHLTQDVQTKSEAVADLHSSSKPIKSFISVKHVKSEDSVKCIKPDQEGLAIEPITLANLEDVPKSEQQESLSKFEASVKSVKESQGSVIIQVSTIDREKDSMEDKKQQREEDIDPMILYNCTAVEESVETSRCSSTVK</sequence>
<dbReference type="EMBL" id="JAHRHJ020000009">
    <property type="protein sequence ID" value="KAH9301442.1"/>
    <property type="molecule type" value="Genomic_DNA"/>
</dbReference>
<dbReference type="AlphaFoldDB" id="A0AA38CK36"/>
<reference evidence="1 2" key="1">
    <citation type="journal article" date="2021" name="Nat. Plants">
        <title>The Taxus genome provides insights into paclitaxel biosynthesis.</title>
        <authorList>
            <person name="Xiong X."/>
            <person name="Gou J."/>
            <person name="Liao Q."/>
            <person name="Li Y."/>
            <person name="Zhou Q."/>
            <person name="Bi G."/>
            <person name="Li C."/>
            <person name="Du R."/>
            <person name="Wang X."/>
            <person name="Sun T."/>
            <person name="Guo L."/>
            <person name="Liang H."/>
            <person name="Lu P."/>
            <person name="Wu Y."/>
            <person name="Zhang Z."/>
            <person name="Ro D.K."/>
            <person name="Shang Y."/>
            <person name="Huang S."/>
            <person name="Yan J."/>
        </authorList>
    </citation>
    <scope>NUCLEOTIDE SEQUENCE [LARGE SCALE GENOMIC DNA]</scope>
    <source>
        <strain evidence="1">Ta-2019</strain>
    </source>
</reference>
<dbReference type="OMA" id="HIECEAS"/>
<protein>
    <submittedName>
        <fullName evidence="1">Uncharacterized protein</fullName>
    </submittedName>
</protein>
<dbReference type="Proteomes" id="UP000824469">
    <property type="component" value="Unassembled WGS sequence"/>
</dbReference>
<proteinExistence type="predicted"/>
<comment type="caution">
    <text evidence="1">The sequence shown here is derived from an EMBL/GenBank/DDBJ whole genome shotgun (WGS) entry which is preliminary data.</text>
</comment>
<name>A0AA38CK36_TAXCH</name>
<feature type="non-terminal residue" evidence="1">
    <location>
        <position position="1"/>
    </location>
</feature>